<feature type="binding site" evidence="2">
    <location>
        <position position="66"/>
    </location>
    <ligand>
        <name>substrate</name>
    </ligand>
</feature>
<evidence type="ECO:0000256" key="2">
    <source>
        <dbReference type="HAMAP-Rule" id="MF_01139"/>
    </source>
</evidence>
<feature type="binding site" evidence="2">
    <location>
        <begin position="191"/>
        <end position="193"/>
    </location>
    <ligand>
        <name>substrate</name>
    </ligand>
</feature>
<comment type="cofactor">
    <cofactor evidence="2">
        <name>Mg(2+)</name>
        <dbReference type="ChEBI" id="CHEBI:18420"/>
    </cofactor>
    <text evidence="2">Binds 2 magnesium ions per subunit.</text>
</comment>
<evidence type="ECO:0000313" key="3">
    <source>
        <dbReference type="EMBL" id="SIT01067.1"/>
    </source>
</evidence>
<feature type="active site" description="Proton acceptor" evidence="2">
    <location>
        <position position="65"/>
    </location>
</feature>
<protein>
    <recommendedName>
        <fullName evidence="2">Isoprenyl transferase</fullName>
        <ecNumber evidence="2">2.5.1.-</ecNumber>
    </recommendedName>
</protein>
<dbReference type="FunFam" id="3.40.1180.10:FF:000001">
    <property type="entry name" value="(2E,6E)-farnesyl-diphosphate-specific ditrans,polycis-undecaprenyl-diphosphate synthase"/>
    <property type="match status" value="1"/>
</dbReference>
<dbReference type="Gene3D" id="3.40.1180.10">
    <property type="entry name" value="Decaprenyl diphosphate synthase-like"/>
    <property type="match status" value="1"/>
</dbReference>
<dbReference type="STRING" id="1086013.SAMN05421774_10494"/>
<dbReference type="GO" id="GO:0005829">
    <property type="term" value="C:cytosol"/>
    <property type="evidence" value="ECO:0007669"/>
    <property type="project" value="TreeGrafter"/>
</dbReference>
<evidence type="ECO:0000313" key="4">
    <source>
        <dbReference type="Proteomes" id="UP000186141"/>
    </source>
</evidence>
<dbReference type="Proteomes" id="UP000186141">
    <property type="component" value="Unassembled WGS sequence"/>
</dbReference>
<dbReference type="PANTHER" id="PTHR10291:SF0">
    <property type="entry name" value="DEHYDRODOLICHYL DIPHOSPHATE SYNTHASE 2"/>
    <property type="match status" value="1"/>
</dbReference>
<gene>
    <name evidence="3" type="ORF">SAMN05421774_10494</name>
</gene>
<dbReference type="PANTHER" id="PTHR10291">
    <property type="entry name" value="DEHYDRODOLICHYL DIPHOSPHATE SYNTHASE FAMILY MEMBER"/>
    <property type="match status" value="1"/>
</dbReference>
<keyword evidence="1 2" id="KW-0808">Transferase</keyword>
<dbReference type="InterPro" id="IPR001441">
    <property type="entry name" value="UPP_synth-like"/>
</dbReference>
<dbReference type="Pfam" id="PF01255">
    <property type="entry name" value="Prenyltransf"/>
    <property type="match status" value="1"/>
</dbReference>
<dbReference type="NCBIfam" id="TIGR00055">
    <property type="entry name" value="uppS"/>
    <property type="match status" value="1"/>
</dbReference>
<comment type="subunit">
    <text evidence="2">Homodimer.</text>
</comment>
<name>A0A1N7NRW0_9RHOB</name>
<accession>A0A1N7NRW0</accession>
<dbReference type="GO" id="GO:0000287">
    <property type="term" value="F:magnesium ion binding"/>
    <property type="evidence" value="ECO:0007669"/>
    <property type="project" value="UniProtKB-UniRule"/>
</dbReference>
<evidence type="ECO:0000256" key="1">
    <source>
        <dbReference type="ARBA" id="ARBA00022679"/>
    </source>
</evidence>
<dbReference type="GO" id="GO:0008834">
    <property type="term" value="F:ditrans,polycis-undecaprenyl-diphosphate synthase [(2E,6E)-farnesyl-diphosphate specific] activity"/>
    <property type="evidence" value="ECO:0007669"/>
    <property type="project" value="TreeGrafter"/>
</dbReference>
<dbReference type="InterPro" id="IPR036424">
    <property type="entry name" value="UPP_synth-like_sf"/>
</dbReference>
<dbReference type="HAMAP" id="MF_01139">
    <property type="entry name" value="ISPT"/>
    <property type="match status" value="1"/>
</dbReference>
<dbReference type="AlphaFoldDB" id="A0A1N7NRW0"/>
<dbReference type="EMBL" id="FTOT01000004">
    <property type="protein sequence ID" value="SIT01067.1"/>
    <property type="molecule type" value="Genomic_DNA"/>
</dbReference>
<comment type="similarity">
    <text evidence="2">Belongs to the UPP synthase family.</text>
</comment>
<dbReference type="PROSITE" id="PS01066">
    <property type="entry name" value="UPP_SYNTHASE"/>
    <property type="match status" value="1"/>
</dbReference>
<dbReference type="RefSeq" id="WP_076531285.1">
    <property type="nucleotide sequence ID" value="NZ_BMEH01000004.1"/>
</dbReference>
<dbReference type="OrthoDB" id="4191603at2"/>
<dbReference type="SUPFAM" id="SSF64005">
    <property type="entry name" value="Undecaprenyl diphosphate synthase"/>
    <property type="match status" value="1"/>
</dbReference>
<reference evidence="3 4" key="1">
    <citation type="submission" date="2017-01" db="EMBL/GenBank/DDBJ databases">
        <authorList>
            <person name="Mah S.A."/>
            <person name="Swanson W.J."/>
            <person name="Moy G.W."/>
            <person name="Vacquier V.D."/>
        </authorList>
    </citation>
    <scope>NUCLEOTIDE SEQUENCE [LARGE SCALE GENOMIC DNA]</scope>
    <source>
        <strain evidence="3 4">DSM 26375</strain>
    </source>
</reference>
<comment type="function">
    <text evidence="2">Catalyzes the condensation of isopentenyl diphosphate (IPP) with allylic pyrophosphates generating different type of terpenoids.</text>
</comment>
<dbReference type="GO" id="GO:0016094">
    <property type="term" value="P:polyprenol biosynthetic process"/>
    <property type="evidence" value="ECO:0007669"/>
    <property type="project" value="TreeGrafter"/>
</dbReference>
<dbReference type="InterPro" id="IPR018520">
    <property type="entry name" value="UPP_synth-like_CS"/>
</dbReference>
<keyword evidence="2" id="KW-0460">Magnesium</keyword>
<feature type="active site" evidence="2">
    <location>
        <position position="17"/>
    </location>
</feature>
<feature type="binding site" evidence="2">
    <location>
        <position position="185"/>
    </location>
    <ligand>
        <name>substrate</name>
    </ligand>
</feature>
<feature type="binding site" evidence="2">
    <location>
        <position position="204"/>
    </location>
    <ligand>
        <name>Mg(2+)</name>
        <dbReference type="ChEBI" id="CHEBI:18420"/>
    </ligand>
</feature>
<feature type="binding site" evidence="2">
    <location>
        <begin position="62"/>
        <end position="64"/>
    </location>
    <ligand>
        <name>substrate</name>
    </ligand>
</feature>
<sequence>MPSDSSSVPQHVAIIMDGNGRWATGRGWPRLVGHRKGAERVKQIVRCAPDLGIKWLTIYAFSTENWKRSTEEVLGLMGLFSRYIEREADRLSAEGVRMRFIGDRSRLDERLQKLMAGIETRTANNTRLNLTVAINYGGRDEIIRAGRKIAQAVAEGRLDPDNVTESTVSDVLDTANIPDPDLVIRTSGETRVSNFLLWQAAYAEYEFTPTLWPDFSPAELALILARFGGRDRRFGGAEPA</sequence>
<organism evidence="3 4">
    <name type="scientific">Gemmobacter megaterium</name>
    <dbReference type="NCBI Taxonomy" id="1086013"/>
    <lineage>
        <taxon>Bacteria</taxon>
        <taxon>Pseudomonadati</taxon>
        <taxon>Pseudomonadota</taxon>
        <taxon>Alphaproteobacteria</taxon>
        <taxon>Rhodobacterales</taxon>
        <taxon>Paracoccaceae</taxon>
        <taxon>Gemmobacter</taxon>
    </lineage>
</organism>
<dbReference type="CDD" id="cd00475">
    <property type="entry name" value="Cis_IPPS"/>
    <property type="match status" value="1"/>
</dbReference>
<feature type="binding site" evidence="2">
    <location>
        <position position="34"/>
    </location>
    <ligand>
        <name>substrate</name>
    </ligand>
</feature>
<feature type="binding site" evidence="2">
    <location>
        <position position="30"/>
    </location>
    <ligand>
        <name>substrate</name>
    </ligand>
</feature>
<feature type="binding site" evidence="2">
    <location>
        <position position="22"/>
    </location>
    <ligand>
        <name>substrate</name>
    </ligand>
</feature>
<keyword evidence="4" id="KW-1185">Reference proteome</keyword>
<dbReference type="EC" id="2.5.1.-" evidence="2"/>
<proteinExistence type="inferred from homology"/>
<feature type="binding site" evidence="2">
    <location>
        <position position="17"/>
    </location>
    <ligand>
        <name>Mg(2+)</name>
        <dbReference type="ChEBI" id="CHEBI:18420"/>
    </ligand>
</feature>
<keyword evidence="2" id="KW-0479">Metal-binding</keyword>
<feature type="binding site" evidence="2">
    <location>
        <begin position="18"/>
        <end position="21"/>
    </location>
    <ligand>
        <name>substrate</name>
    </ligand>
</feature>
<feature type="binding site" evidence="2">
    <location>
        <position position="68"/>
    </location>
    <ligand>
        <name>substrate</name>
    </ligand>
</feature>